<dbReference type="Pfam" id="PF22570">
    <property type="entry name" value="LiaF-TM"/>
    <property type="match status" value="1"/>
</dbReference>
<dbReference type="PANTHER" id="PTHR40763:SF5">
    <property type="entry name" value="MEMBRANE PROTEIN"/>
    <property type="match status" value="1"/>
</dbReference>
<comment type="caution">
    <text evidence="4">The sequence shown here is derived from an EMBL/GenBank/DDBJ whole genome shotgun (WGS) entry which is preliminary data.</text>
</comment>
<keyword evidence="1" id="KW-0812">Transmembrane</keyword>
<evidence type="ECO:0000256" key="1">
    <source>
        <dbReference type="SAM" id="Phobius"/>
    </source>
</evidence>
<dbReference type="EMBL" id="RBKU01000001">
    <property type="protein sequence ID" value="RKR85544.1"/>
    <property type="molecule type" value="Genomic_DNA"/>
</dbReference>
<keyword evidence="5" id="KW-1185">Reference proteome</keyword>
<feature type="transmembrane region" description="Helical" evidence="1">
    <location>
        <begin position="17"/>
        <end position="36"/>
    </location>
</feature>
<feature type="domain" description="LiaF transmembrane" evidence="3">
    <location>
        <begin position="19"/>
        <end position="113"/>
    </location>
</feature>
<dbReference type="AlphaFoldDB" id="A0A495JAV9"/>
<evidence type="ECO:0000313" key="4">
    <source>
        <dbReference type="EMBL" id="RKR85544.1"/>
    </source>
</evidence>
<dbReference type="Proteomes" id="UP000268007">
    <property type="component" value="Unassembled WGS sequence"/>
</dbReference>
<feature type="transmembrane region" description="Helical" evidence="1">
    <location>
        <begin position="67"/>
        <end position="85"/>
    </location>
</feature>
<feature type="transmembrane region" description="Helical" evidence="1">
    <location>
        <begin position="42"/>
        <end position="60"/>
    </location>
</feature>
<protein>
    <submittedName>
        <fullName evidence="4">Cell wall-active antibiotic response 4TMS protein YvqF</fullName>
    </submittedName>
</protein>
<evidence type="ECO:0000259" key="3">
    <source>
        <dbReference type="Pfam" id="PF22570"/>
    </source>
</evidence>
<dbReference type="RefSeq" id="WP_162847187.1">
    <property type="nucleotide sequence ID" value="NZ_RBKU01000001.1"/>
</dbReference>
<feature type="transmembrane region" description="Helical" evidence="1">
    <location>
        <begin position="91"/>
        <end position="108"/>
    </location>
</feature>
<evidence type="ECO:0000259" key="2">
    <source>
        <dbReference type="Pfam" id="PF09922"/>
    </source>
</evidence>
<dbReference type="InterPro" id="IPR024425">
    <property type="entry name" value="LiaF-like_C"/>
</dbReference>
<proteinExistence type="predicted"/>
<dbReference type="InterPro" id="IPR054331">
    <property type="entry name" value="LiaF_TM"/>
</dbReference>
<feature type="domain" description="Cell wall-active antibiotics response LiaF-like C-terminal" evidence="2">
    <location>
        <begin position="192"/>
        <end position="261"/>
    </location>
</feature>
<keyword evidence="1" id="KW-1133">Transmembrane helix</keyword>
<accession>A0A495JAV9</accession>
<keyword evidence="1" id="KW-0472">Membrane</keyword>
<sequence length="281" mass="31453">MQNDIKQQPQSRNNGKVIAGFILLVLGGMLLLQQLGNYILPHWVFSWGSLFLALGLYSGAKHNFRNPLSYILIVLGTIILLDDIIPGANLQNLIGPVIIIGIGILMILKRNEKWVYKRAGKLNKDKWADSQSWNAQFDWDKKVNPDEPVKEQPFTDYSDINYSKIKNDYTEDYLDATSIFGSANKTILSKNFKGGEIINIFGGAEVDFTQADINGRVVIDVTQIFGGIKLLVPPHWHVTSDMVSLFAGFDDKRKQKTNVASDKVLMITGTSIFAGVEIRSY</sequence>
<dbReference type="PANTHER" id="PTHR40763">
    <property type="entry name" value="MEMBRANE PROTEIN-RELATED"/>
    <property type="match status" value="1"/>
</dbReference>
<name>A0A495JAV9_9SPHI</name>
<dbReference type="Pfam" id="PF09922">
    <property type="entry name" value="LiaF-like_C"/>
    <property type="match status" value="1"/>
</dbReference>
<gene>
    <name evidence="4" type="ORF">BDD43_5815</name>
</gene>
<evidence type="ECO:0000313" key="5">
    <source>
        <dbReference type="Proteomes" id="UP000268007"/>
    </source>
</evidence>
<organism evidence="4 5">
    <name type="scientific">Mucilaginibacter gracilis</name>
    <dbReference type="NCBI Taxonomy" id="423350"/>
    <lineage>
        <taxon>Bacteria</taxon>
        <taxon>Pseudomonadati</taxon>
        <taxon>Bacteroidota</taxon>
        <taxon>Sphingobacteriia</taxon>
        <taxon>Sphingobacteriales</taxon>
        <taxon>Sphingobacteriaceae</taxon>
        <taxon>Mucilaginibacter</taxon>
    </lineage>
</organism>
<reference evidence="4 5" key="1">
    <citation type="submission" date="2018-10" db="EMBL/GenBank/DDBJ databases">
        <title>Genomic Encyclopedia of Archaeal and Bacterial Type Strains, Phase II (KMG-II): from individual species to whole genera.</title>
        <authorList>
            <person name="Goeker M."/>
        </authorList>
    </citation>
    <scope>NUCLEOTIDE SEQUENCE [LARGE SCALE GENOMIC DNA]</scope>
    <source>
        <strain evidence="4 5">DSM 18602</strain>
    </source>
</reference>